<gene>
    <name evidence="1" type="ORF">GCM10009733_010540</name>
</gene>
<dbReference type="Proteomes" id="UP001500064">
    <property type="component" value="Unassembled WGS sequence"/>
</dbReference>
<organism evidence="1 2">
    <name type="scientific">Nonomuraea maheshkhaliensis</name>
    <dbReference type="NCBI Taxonomy" id="419590"/>
    <lineage>
        <taxon>Bacteria</taxon>
        <taxon>Bacillati</taxon>
        <taxon>Actinomycetota</taxon>
        <taxon>Actinomycetes</taxon>
        <taxon>Streptosporangiales</taxon>
        <taxon>Streptosporangiaceae</taxon>
        <taxon>Nonomuraea</taxon>
    </lineage>
</organism>
<sequence length="81" mass="9326">MESRPLTRGKRDTRKLDLVLGRTYSLLDRDGEEVARDLLRPSVLTLRRDGGFYRPHSGYRLRSRFDGPRSSTRASGFSNNL</sequence>
<name>A0ABP4QP27_9ACTN</name>
<dbReference type="RefSeq" id="WP_346101777.1">
    <property type="nucleotide sequence ID" value="NZ_BAAAMU010000005.1"/>
</dbReference>
<reference evidence="2" key="1">
    <citation type="journal article" date="2019" name="Int. J. Syst. Evol. Microbiol.">
        <title>The Global Catalogue of Microorganisms (GCM) 10K type strain sequencing project: providing services to taxonomists for standard genome sequencing and annotation.</title>
        <authorList>
            <consortium name="The Broad Institute Genomics Platform"/>
            <consortium name="The Broad Institute Genome Sequencing Center for Infectious Disease"/>
            <person name="Wu L."/>
            <person name="Ma J."/>
        </authorList>
    </citation>
    <scope>NUCLEOTIDE SEQUENCE [LARGE SCALE GENOMIC DNA]</scope>
    <source>
        <strain evidence="2">JCM 13929</strain>
    </source>
</reference>
<evidence type="ECO:0000313" key="1">
    <source>
        <dbReference type="EMBL" id="GAA1616146.1"/>
    </source>
</evidence>
<dbReference type="EMBL" id="BAAAMU010000005">
    <property type="protein sequence ID" value="GAA1616146.1"/>
    <property type="molecule type" value="Genomic_DNA"/>
</dbReference>
<evidence type="ECO:0000313" key="2">
    <source>
        <dbReference type="Proteomes" id="UP001500064"/>
    </source>
</evidence>
<accession>A0ABP4QP27</accession>
<proteinExistence type="predicted"/>
<keyword evidence="2" id="KW-1185">Reference proteome</keyword>
<protein>
    <submittedName>
        <fullName evidence="1">Uncharacterized protein</fullName>
    </submittedName>
</protein>
<comment type="caution">
    <text evidence="1">The sequence shown here is derived from an EMBL/GenBank/DDBJ whole genome shotgun (WGS) entry which is preliminary data.</text>
</comment>